<proteinExistence type="predicted"/>
<dbReference type="Proteomes" id="UP000265520">
    <property type="component" value="Unassembled WGS sequence"/>
</dbReference>
<evidence type="ECO:0000313" key="3">
    <source>
        <dbReference type="Proteomes" id="UP000265520"/>
    </source>
</evidence>
<organism evidence="2 3">
    <name type="scientific">Trifolium medium</name>
    <dbReference type="NCBI Taxonomy" id="97028"/>
    <lineage>
        <taxon>Eukaryota</taxon>
        <taxon>Viridiplantae</taxon>
        <taxon>Streptophyta</taxon>
        <taxon>Embryophyta</taxon>
        <taxon>Tracheophyta</taxon>
        <taxon>Spermatophyta</taxon>
        <taxon>Magnoliopsida</taxon>
        <taxon>eudicotyledons</taxon>
        <taxon>Gunneridae</taxon>
        <taxon>Pentapetalae</taxon>
        <taxon>rosids</taxon>
        <taxon>fabids</taxon>
        <taxon>Fabales</taxon>
        <taxon>Fabaceae</taxon>
        <taxon>Papilionoideae</taxon>
        <taxon>50 kb inversion clade</taxon>
        <taxon>NPAAA clade</taxon>
        <taxon>Hologalegina</taxon>
        <taxon>IRL clade</taxon>
        <taxon>Trifolieae</taxon>
        <taxon>Trifolium</taxon>
    </lineage>
</organism>
<comment type="caution">
    <text evidence="2">The sequence shown here is derived from an EMBL/GenBank/DDBJ whole genome shotgun (WGS) entry which is preliminary data.</text>
</comment>
<dbReference type="EMBL" id="LXQA011236061">
    <property type="protein sequence ID" value="MCI90136.1"/>
    <property type="molecule type" value="Genomic_DNA"/>
</dbReference>
<reference evidence="2 3" key="1">
    <citation type="journal article" date="2018" name="Front. Plant Sci.">
        <title>Red Clover (Trifolium pratense) and Zigzag Clover (T. medium) - A Picture of Genomic Similarities and Differences.</title>
        <authorList>
            <person name="Dluhosova J."/>
            <person name="Istvanek J."/>
            <person name="Nedelnik J."/>
            <person name="Repkova J."/>
        </authorList>
    </citation>
    <scope>NUCLEOTIDE SEQUENCE [LARGE SCALE GENOMIC DNA]</scope>
    <source>
        <strain evidence="3">cv. 10/8</strain>
        <tissue evidence="2">Leaf</tissue>
    </source>
</reference>
<feature type="non-terminal residue" evidence="2">
    <location>
        <position position="30"/>
    </location>
</feature>
<feature type="region of interest" description="Disordered" evidence="1">
    <location>
        <begin position="1"/>
        <end position="30"/>
    </location>
</feature>
<evidence type="ECO:0000313" key="2">
    <source>
        <dbReference type="EMBL" id="MCI90136.1"/>
    </source>
</evidence>
<sequence length="30" mass="3263">MIPGAVLPATHPKKKFQDNRSKAVATKDNV</sequence>
<dbReference type="AlphaFoldDB" id="A0A392VP53"/>
<protein>
    <submittedName>
        <fullName evidence="2">Uncharacterized protein</fullName>
    </submittedName>
</protein>
<keyword evidence="3" id="KW-1185">Reference proteome</keyword>
<name>A0A392VP53_9FABA</name>
<accession>A0A392VP53</accession>
<evidence type="ECO:0000256" key="1">
    <source>
        <dbReference type="SAM" id="MobiDB-lite"/>
    </source>
</evidence>